<dbReference type="SUPFAM" id="SSF56112">
    <property type="entry name" value="Protein kinase-like (PK-like)"/>
    <property type="match status" value="1"/>
</dbReference>
<dbReference type="PANTHER" id="PTHR32444:SF183">
    <property type="entry name" value="APPLE DOMAIN-CONTAINING PROTEIN"/>
    <property type="match status" value="1"/>
</dbReference>
<dbReference type="Gene3D" id="3.30.200.20">
    <property type="entry name" value="Phosphorylase Kinase, domain 1"/>
    <property type="match status" value="1"/>
</dbReference>
<evidence type="ECO:0000313" key="10">
    <source>
        <dbReference type="EMBL" id="CAN70182.1"/>
    </source>
</evidence>
<proteinExistence type="predicted"/>
<dbReference type="Pfam" id="PF08276">
    <property type="entry name" value="PAN_2"/>
    <property type="match status" value="1"/>
</dbReference>
<evidence type="ECO:0000256" key="5">
    <source>
        <dbReference type="ARBA" id="ARBA00023180"/>
    </source>
</evidence>
<evidence type="ECO:0000256" key="2">
    <source>
        <dbReference type="ARBA" id="ARBA00022729"/>
    </source>
</evidence>
<keyword evidence="4" id="KW-0675">Receptor</keyword>
<evidence type="ECO:0000256" key="4">
    <source>
        <dbReference type="ARBA" id="ARBA00023170"/>
    </source>
</evidence>
<protein>
    <recommendedName>
        <fullName evidence="11">G-type lectin S-receptor-like serine/threonine-protein kinase</fullName>
    </recommendedName>
</protein>
<dbReference type="GO" id="GO:0048544">
    <property type="term" value="P:recognition of pollen"/>
    <property type="evidence" value="ECO:0007669"/>
    <property type="project" value="InterPro"/>
</dbReference>
<feature type="region of interest" description="Disordered" evidence="6">
    <location>
        <begin position="806"/>
        <end position="836"/>
    </location>
</feature>
<dbReference type="InterPro" id="IPR026960">
    <property type="entry name" value="RVT-Znf"/>
</dbReference>
<dbReference type="InterPro" id="IPR000858">
    <property type="entry name" value="S_locus_glycoprot_dom"/>
</dbReference>
<dbReference type="InterPro" id="IPR036691">
    <property type="entry name" value="Endo/exonu/phosph_ase_sf"/>
</dbReference>
<feature type="transmembrane region" description="Helical" evidence="7">
    <location>
        <begin position="489"/>
        <end position="511"/>
    </location>
</feature>
<dbReference type="FunFam" id="2.90.10.10:FF:000004">
    <property type="entry name" value="G-type lectin S-receptor-like serine/threonine-protein kinase"/>
    <property type="match status" value="1"/>
</dbReference>
<evidence type="ECO:0000256" key="1">
    <source>
        <dbReference type="ARBA" id="ARBA00022553"/>
    </source>
</evidence>
<sequence>MAPFIPQFPLQLLIGERDPSSRIRTQCGGEVATMGGGGAISRSVLLSPDCLRKCSCPAFADLDTEEKVWLERDTITVDLVIRDGETITSVGGSFELGFFSPVDSNNRYVGIWYKKVSTRTVVWVANREFPLTDSSGVLKVTDQGTLVVLNGTNGIIWSSNSSQPAINPNVQLLESGNLVVKNGNDSDPEKFLWQSFDYPCDTVLPGMKFGRNTVTGLDRYLSSWKSTDDPSKGNFTYRLDPSGFPQLILRSGSAVTFCSGPWNGLRFSGCPEIRSNPVYKYSFVLNEKEIYYTYDLLNNSVITRLVLSPNGYVQRFTWIDRTRGWILYSSAHKDDCDSYALCGAYGSCNINHSPKCTCMKGFVPKFPNEWNMVDWSNGCVRSTPLDCHKGEGFVKYSGVKLPDTQYSWFNENMSLKECASICLGNCSCTAYANSDIRNGGSGCLLWFGDLIDIREFAENGQELYVRMAASELDAFSSSNSSSEKRRKQVIISSVSILGVLFLVVILTLYVVKKKKKLKRNGKIKHYLEGGEANERHEHLELPLFDLAALLSATNNFSSDNKLGEGGFGPVYKAIQTPFLYHFSKEQSVCHKLSLRKTMPVTSPRGRCWFGVELKTFEISIEELKGKVRGKICERGPKFSSWIRFGGKGLSLLLEGVESCCGLKERTPFRKFWSEVDRDYSLELRSNKAGRFLFCVTKRRGCIISGTRRFRGRNFCLEKWKPFVGCLEGDRGGARLVWVRILGLPLHLWRISLFKKFGDSCGRFVTVDENTAERRNLKWARVLVETRLAHPSSLQKLGEDEVAPSRAIGSVGSQPSSSVSLQPKKPPSPILGSGAPASDKTGAIAPLSHACEVETGLHLDAMAHSGLACVYSFGSGLGKAQVLATLGVPFKPFDPTPPNNLGQENPRCSPCRRRGTPALSPATAGTPQLEASPPVGPPRWKRRPKWKCRRLQMSFPPFPVEARNPQGLNDFEKRKLIKGVVMNQKPDLVCLLETKMKEMSLQMVKSVGVGRFLNWASVDARGAAGGLILFCDNRVLENLEVESGGYSISVRFRNCPDGFSWIFSGVYGPVIGSENEAFWEELGAIRGLWEDPWCIRGNFNAIRFLEERRNALRLTAEMRRFSEVIGELGLRDFPLARDGFKDLVRNWWNGYSIEGYSSHCIAEKLKALKKDLKIWNKEVVGNVSFNKAKAFFRLQRWEAKENENSLTLGDVEAKNMALEAFGVGVWKEIMKENEWCWDSLEFRVGKGNKIRFWTDVWCAGTALSQSFPHLFALAVDRNATVEEMWDQNSDQGGWNLRFLRNFNDWEVGMVGDLLLKLRGLRPALEEDSISWKGGKSGRYKVKMAYSGLVNPSDIVFPEKNIWVNSVPTKVAFFAWEASWEKVLTLDRLQRRG</sequence>
<organism evidence="10">
    <name type="scientific">Vitis vinifera</name>
    <name type="common">Grape</name>
    <dbReference type="NCBI Taxonomy" id="29760"/>
    <lineage>
        <taxon>Eukaryota</taxon>
        <taxon>Viridiplantae</taxon>
        <taxon>Streptophyta</taxon>
        <taxon>Embryophyta</taxon>
        <taxon>Tracheophyta</taxon>
        <taxon>Spermatophyta</taxon>
        <taxon>Magnoliopsida</taxon>
        <taxon>eudicotyledons</taxon>
        <taxon>Gunneridae</taxon>
        <taxon>Pentapetalae</taxon>
        <taxon>rosids</taxon>
        <taxon>Vitales</taxon>
        <taxon>Vitaceae</taxon>
        <taxon>Viteae</taxon>
        <taxon>Vitis</taxon>
    </lineage>
</organism>
<dbReference type="Pfam" id="PF13966">
    <property type="entry name" value="zf-RVT"/>
    <property type="match status" value="1"/>
</dbReference>
<dbReference type="PROSITE" id="PS50948">
    <property type="entry name" value="PAN"/>
    <property type="match status" value="1"/>
</dbReference>
<keyword evidence="7" id="KW-1133">Transmembrane helix</keyword>
<dbReference type="SMART" id="SM00473">
    <property type="entry name" value="PAN_AP"/>
    <property type="match status" value="1"/>
</dbReference>
<evidence type="ECO:0000259" key="9">
    <source>
        <dbReference type="PROSITE" id="PS50948"/>
    </source>
</evidence>
<evidence type="ECO:0000259" key="8">
    <source>
        <dbReference type="PROSITE" id="PS50927"/>
    </source>
</evidence>
<evidence type="ECO:0000256" key="7">
    <source>
        <dbReference type="SAM" id="Phobius"/>
    </source>
</evidence>
<dbReference type="InterPro" id="IPR001480">
    <property type="entry name" value="Bulb-type_lectin_dom"/>
</dbReference>
<name>A5BHL9_VITVI</name>
<keyword evidence="7" id="KW-0472">Membrane</keyword>
<feature type="region of interest" description="Disordered" evidence="6">
    <location>
        <begin position="893"/>
        <end position="942"/>
    </location>
</feature>
<evidence type="ECO:0000256" key="6">
    <source>
        <dbReference type="SAM" id="MobiDB-lite"/>
    </source>
</evidence>
<dbReference type="Gene3D" id="3.60.10.10">
    <property type="entry name" value="Endonuclease/exonuclease/phosphatase"/>
    <property type="match status" value="1"/>
</dbReference>
<dbReference type="CDD" id="cd01098">
    <property type="entry name" value="PAN_AP_plant"/>
    <property type="match status" value="1"/>
</dbReference>
<feature type="domain" description="Bulb-type lectin" evidence="8">
    <location>
        <begin position="72"/>
        <end position="193"/>
    </location>
</feature>
<dbReference type="CDD" id="cd00028">
    <property type="entry name" value="B_lectin"/>
    <property type="match status" value="1"/>
</dbReference>
<feature type="domain" description="Apple" evidence="9">
    <location>
        <begin position="387"/>
        <end position="468"/>
    </location>
</feature>
<accession>A5BHL9</accession>
<keyword evidence="7" id="KW-0812">Transmembrane</keyword>
<dbReference type="SUPFAM" id="SSF56219">
    <property type="entry name" value="DNase I-like"/>
    <property type="match status" value="1"/>
</dbReference>
<dbReference type="Gene3D" id="3.50.4.10">
    <property type="entry name" value="Hepatocyte Growth Factor"/>
    <property type="match status" value="1"/>
</dbReference>
<dbReference type="PROSITE" id="PS50927">
    <property type="entry name" value="BULB_LECTIN"/>
    <property type="match status" value="1"/>
</dbReference>
<dbReference type="SMART" id="SM00108">
    <property type="entry name" value="B_lectin"/>
    <property type="match status" value="1"/>
</dbReference>
<dbReference type="InterPro" id="IPR011009">
    <property type="entry name" value="Kinase-like_dom_sf"/>
</dbReference>
<dbReference type="SUPFAM" id="SSF51110">
    <property type="entry name" value="alpha-D-mannose-specific plant lectins"/>
    <property type="match status" value="1"/>
</dbReference>
<keyword evidence="1" id="KW-0597">Phosphoprotein</keyword>
<feature type="compositionally biased region" description="Low complexity" evidence="6">
    <location>
        <begin position="808"/>
        <end position="822"/>
    </location>
</feature>
<gene>
    <name evidence="10" type="ORF">VITISV_000007</name>
</gene>
<evidence type="ECO:0000256" key="3">
    <source>
        <dbReference type="ARBA" id="ARBA00023157"/>
    </source>
</evidence>
<dbReference type="FunFam" id="3.50.4.10:FF:000002">
    <property type="entry name" value="G-type lectin S-receptor-like serine/threonine-protein kinase"/>
    <property type="match status" value="1"/>
</dbReference>
<dbReference type="Gene3D" id="2.90.10.10">
    <property type="entry name" value="Bulb-type lectin domain"/>
    <property type="match status" value="1"/>
</dbReference>
<evidence type="ECO:0008006" key="11">
    <source>
        <dbReference type="Google" id="ProtNLM"/>
    </source>
</evidence>
<keyword evidence="3" id="KW-1015">Disulfide bond</keyword>
<dbReference type="InterPro" id="IPR036426">
    <property type="entry name" value="Bulb-type_lectin_dom_sf"/>
</dbReference>
<reference evidence="10" key="1">
    <citation type="journal article" date="2007" name="PLoS ONE">
        <title>The first genome sequence of an elite grapevine cultivar (Pinot noir Vitis vinifera L.): coping with a highly heterozygous genome.</title>
        <authorList>
            <person name="Velasco R."/>
            <person name="Zharkikh A."/>
            <person name="Troggio M."/>
            <person name="Cartwright D.A."/>
            <person name="Cestaro A."/>
            <person name="Pruss D."/>
            <person name="Pindo M."/>
            <person name="FitzGerald L.M."/>
            <person name="Vezzulli S."/>
            <person name="Reid J."/>
            <person name="Malacarne G."/>
            <person name="Iliev D."/>
            <person name="Coppola G."/>
            <person name="Wardell B."/>
            <person name="Micheletti D."/>
            <person name="Macalma T."/>
            <person name="Facci M."/>
            <person name="Mitchell J.T."/>
            <person name="Perazzolli M."/>
            <person name="Eldredge G."/>
            <person name="Gatto P."/>
            <person name="Oyzerski R."/>
            <person name="Moretto M."/>
            <person name="Gutin N."/>
            <person name="Stefanini M."/>
            <person name="Chen Y."/>
            <person name="Segala C."/>
            <person name="Davenport C."/>
            <person name="Dematte L."/>
            <person name="Mraz A."/>
            <person name="Battilana J."/>
            <person name="Stormo K."/>
            <person name="Costa F."/>
            <person name="Tao Q."/>
            <person name="Si-Ammour A."/>
            <person name="Harkins T."/>
            <person name="Lackey A."/>
            <person name="Perbost C."/>
            <person name="Taillon B."/>
            <person name="Stella A."/>
            <person name="Solovyev V."/>
            <person name="Fawcett J.A."/>
            <person name="Sterck L."/>
            <person name="Vandepoele K."/>
            <person name="Grando S.M."/>
            <person name="Toppo S."/>
            <person name="Moser C."/>
            <person name="Lanchbury J."/>
            <person name="Bogden R."/>
            <person name="Skolnick M."/>
            <person name="Sgaramella V."/>
            <person name="Bhatnagar S.K."/>
            <person name="Fontana P."/>
            <person name="Gutin A."/>
            <person name="Van de Peer Y."/>
            <person name="Salamini F."/>
            <person name="Viola R."/>
        </authorList>
    </citation>
    <scope>NUCLEOTIDE SEQUENCE</scope>
</reference>
<dbReference type="InterPro" id="IPR003609">
    <property type="entry name" value="Pan_app"/>
</dbReference>
<dbReference type="Pfam" id="PF01453">
    <property type="entry name" value="B_lectin"/>
    <property type="match status" value="1"/>
</dbReference>
<dbReference type="EMBL" id="AM459791">
    <property type="protein sequence ID" value="CAN70182.1"/>
    <property type="molecule type" value="Genomic_DNA"/>
</dbReference>
<keyword evidence="5" id="KW-0325">Glycoprotein</keyword>
<dbReference type="ExpressionAtlas" id="A5BHL9">
    <property type="expression patterns" value="baseline and differential"/>
</dbReference>
<keyword evidence="2" id="KW-0732">Signal</keyword>
<dbReference type="Pfam" id="PF00954">
    <property type="entry name" value="S_locus_glycop"/>
    <property type="match status" value="1"/>
</dbReference>
<dbReference type="PANTHER" id="PTHR32444">
    <property type="entry name" value="BULB-TYPE LECTIN DOMAIN-CONTAINING PROTEIN"/>
    <property type="match status" value="1"/>
</dbReference>